<dbReference type="InterPro" id="IPR032675">
    <property type="entry name" value="LRR_dom_sf"/>
</dbReference>
<organism evidence="20">
    <name type="scientific">Saccharum officinarum</name>
    <name type="common">Sugarcane</name>
    <dbReference type="NCBI Taxonomy" id="4547"/>
    <lineage>
        <taxon>Eukaryota</taxon>
        <taxon>Viridiplantae</taxon>
        <taxon>Streptophyta</taxon>
        <taxon>Embryophyta</taxon>
        <taxon>Tracheophyta</taxon>
        <taxon>Spermatophyta</taxon>
        <taxon>Magnoliopsida</taxon>
        <taxon>Liliopsida</taxon>
        <taxon>Poales</taxon>
        <taxon>Poaceae</taxon>
        <taxon>PACMAD clade</taxon>
        <taxon>Panicoideae</taxon>
        <taxon>Andropogonodae</taxon>
        <taxon>Andropogoneae</taxon>
        <taxon>Saccharinae</taxon>
        <taxon>Saccharum</taxon>
        <taxon>Saccharum officinarum species complex</taxon>
    </lineage>
</organism>
<evidence type="ECO:0000256" key="11">
    <source>
        <dbReference type="ARBA" id="ARBA00022840"/>
    </source>
</evidence>
<dbReference type="PANTHER" id="PTHR45631">
    <property type="entry name" value="OS07G0107800 PROTEIN-RELATED"/>
    <property type="match status" value="1"/>
</dbReference>
<dbReference type="SUPFAM" id="SSF56112">
    <property type="entry name" value="Protein kinase-like (PK-like)"/>
    <property type="match status" value="1"/>
</dbReference>
<keyword evidence="8" id="KW-0677">Repeat</keyword>
<sequence length="783" mass="86114">MVARWLLLLVLIASTAGVLRVHGENSPPSTVSDVDFTDAGSNRNLSAEYINPSFSKRYLNVRSFPGAARSCYTIGSMSPGSKYLFRATFMYGNYDGLSKLPVFDLHLGVNFWQTVNITVPDSAVLAEVIAVVPGDSVQVCLVNTGSGTPFISGLDVRPVKSTLYPQANATQGLVLNDRSNFGPSEFAVIRYPDDPYDRVWLPWSDPTISTVEAVRGRVGSPFEEPSAVMQTGIVPLLNASAKSIDFSWDADPSHVYPDPGYICILHFAELQRLDRNSTRQFDVTINGVPWYQAYKPLYLTSDTLYSGGLQRGSSSYNISIKATANSTLPPIVNAVEIYSVISTANVATDVQDVAAIMAIKANYQVKKDWMGDPCVPKTLSWDGLSCSYAISSPPRIESVNLSFSGLSGDVSFYFAKLKALKYLDLSHNKLEGSIPDVLSQLPSLMVIDLTGNQLNGSIPPGLLKRIQDGSLSLRYGDNPNLCSNSNSCQSAKKKNNPMLAVYIAVPLVVFVVVGTLGLLFFFMQGKKVDTGINTLKGSEPGNSLNMKNRRFTYNEVKAMTNNFQRELGKGGFGNVYDGVLKDGTRVAVKLLSECSKQGVGEFLTEAETLTKIHHKSIVSLIGYCKDGRYMALVYEYMSGGTLERKLRGSDDGSTGSLTWKQRLHIALDSAQGLEYLHKSCSKRLIHRDVKTSNILLNDNLEAKIADFGLLKAFQRDEDTHVSKTRVVGTDGYFAPEYFGAQRLTEKCDVYSFGVVLLEIITWVRQRLNRQNIEDVVDPRILTR</sequence>
<dbReference type="Pfam" id="PF07714">
    <property type="entry name" value="PK_Tyr_Ser-Thr"/>
    <property type="match status" value="1"/>
</dbReference>
<feature type="transmembrane region" description="Helical" evidence="17">
    <location>
        <begin position="499"/>
        <end position="522"/>
    </location>
</feature>
<keyword evidence="4" id="KW-0433">Leucine-rich repeat</keyword>
<dbReference type="PROSITE" id="PS00107">
    <property type="entry name" value="PROTEIN_KINASE_ATP"/>
    <property type="match status" value="1"/>
</dbReference>
<keyword evidence="13 17" id="KW-0472">Membrane</keyword>
<dbReference type="InterPro" id="IPR000719">
    <property type="entry name" value="Prot_kinase_dom"/>
</dbReference>
<evidence type="ECO:0000256" key="17">
    <source>
        <dbReference type="SAM" id="Phobius"/>
    </source>
</evidence>
<evidence type="ECO:0000256" key="13">
    <source>
        <dbReference type="ARBA" id="ARBA00023136"/>
    </source>
</evidence>
<dbReference type="Gene3D" id="3.30.200.20">
    <property type="entry name" value="Phosphorylase Kinase, domain 1"/>
    <property type="match status" value="1"/>
</dbReference>
<dbReference type="PRINTS" id="PR00019">
    <property type="entry name" value="LEURICHRPT"/>
</dbReference>
<dbReference type="InterPro" id="IPR011009">
    <property type="entry name" value="Kinase-like_dom_sf"/>
</dbReference>
<dbReference type="PROSITE" id="PS51450">
    <property type="entry name" value="LRR"/>
    <property type="match status" value="1"/>
</dbReference>
<keyword evidence="11 16" id="KW-0067">ATP-binding</keyword>
<comment type="catalytic activity">
    <reaction evidence="14">
        <text>L-threonyl-[protein] + ATP = O-phospho-L-threonyl-[protein] + ADP + H(+)</text>
        <dbReference type="Rhea" id="RHEA:46608"/>
        <dbReference type="Rhea" id="RHEA-COMP:11060"/>
        <dbReference type="Rhea" id="RHEA-COMP:11605"/>
        <dbReference type="ChEBI" id="CHEBI:15378"/>
        <dbReference type="ChEBI" id="CHEBI:30013"/>
        <dbReference type="ChEBI" id="CHEBI:30616"/>
        <dbReference type="ChEBI" id="CHEBI:61977"/>
        <dbReference type="ChEBI" id="CHEBI:456216"/>
        <dbReference type="EC" id="2.7.11.1"/>
    </reaction>
</comment>
<evidence type="ECO:0000256" key="14">
    <source>
        <dbReference type="ARBA" id="ARBA00047899"/>
    </source>
</evidence>
<dbReference type="GO" id="GO:0004674">
    <property type="term" value="F:protein serine/threonine kinase activity"/>
    <property type="evidence" value="ECO:0007669"/>
    <property type="project" value="UniProtKB-KW"/>
</dbReference>
<dbReference type="GO" id="GO:0005524">
    <property type="term" value="F:ATP binding"/>
    <property type="evidence" value="ECO:0007669"/>
    <property type="project" value="UniProtKB-UniRule"/>
</dbReference>
<dbReference type="SMART" id="SM00220">
    <property type="entry name" value="S_TKc"/>
    <property type="match status" value="1"/>
</dbReference>
<evidence type="ECO:0000256" key="12">
    <source>
        <dbReference type="ARBA" id="ARBA00022989"/>
    </source>
</evidence>
<evidence type="ECO:0000256" key="10">
    <source>
        <dbReference type="ARBA" id="ARBA00022777"/>
    </source>
</evidence>
<dbReference type="PROSITE" id="PS50011">
    <property type="entry name" value="PROTEIN_KINASE_DOM"/>
    <property type="match status" value="1"/>
</dbReference>
<evidence type="ECO:0000313" key="20">
    <source>
        <dbReference type="EMBL" id="AWA44822.1"/>
    </source>
</evidence>
<dbReference type="InterPro" id="IPR024788">
    <property type="entry name" value="Malectin-like_Carb-bd_dom"/>
</dbReference>
<evidence type="ECO:0000256" key="1">
    <source>
        <dbReference type="ARBA" id="ARBA00004162"/>
    </source>
</evidence>
<reference evidence="20" key="1">
    <citation type="submission" date="2018-04" db="EMBL/GenBank/DDBJ databases">
        <title>Comparative Analysis of Homologous Sequences of Saccharum officinarum and Saccharum spontaneum Reveals Independent Polyploidization Events.</title>
        <authorList>
            <person name="Sharma A."/>
            <person name="Song J."/>
            <person name="Lin Q."/>
            <person name="Singh R."/>
            <person name="Ramos N."/>
            <person name="Wang K."/>
            <person name="Zhang J."/>
            <person name="Ming R."/>
            <person name="Yu Q."/>
        </authorList>
    </citation>
    <scope>NUCLEOTIDE SEQUENCE</scope>
</reference>
<evidence type="ECO:0000256" key="2">
    <source>
        <dbReference type="ARBA" id="ARBA00012513"/>
    </source>
</evidence>
<dbReference type="Pfam" id="PF13855">
    <property type="entry name" value="LRR_8"/>
    <property type="match status" value="1"/>
</dbReference>
<feature type="domain" description="Protein kinase" evidence="19">
    <location>
        <begin position="561"/>
        <end position="783"/>
    </location>
</feature>
<dbReference type="InterPro" id="IPR001245">
    <property type="entry name" value="Ser-Thr/Tyr_kinase_cat_dom"/>
</dbReference>
<evidence type="ECO:0000256" key="6">
    <source>
        <dbReference type="ARBA" id="ARBA00022692"/>
    </source>
</evidence>
<proteinExistence type="predicted"/>
<dbReference type="EMBL" id="MH182525">
    <property type="protein sequence ID" value="AWA44822.1"/>
    <property type="molecule type" value="Genomic_DNA"/>
</dbReference>
<evidence type="ECO:0000256" key="8">
    <source>
        <dbReference type="ARBA" id="ARBA00022737"/>
    </source>
</evidence>
<dbReference type="Gene3D" id="1.10.510.10">
    <property type="entry name" value="Transferase(Phosphotransferase) domain 1"/>
    <property type="match status" value="1"/>
</dbReference>
<dbReference type="InterPro" id="IPR017441">
    <property type="entry name" value="Protein_kinase_ATP_BS"/>
</dbReference>
<keyword evidence="3" id="KW-0723">Serine/threonine-protein kinase</keyword>
<name>A0A678TQD4_SACOF</name>
<dbReference type="AlphaFoldDB" id="A0A678TQD4"/>
<keyword evidence="6 17" id="KW-0812">Transmembrane</keyword>
<evidence type="ECO:0000256" key="16">
    <source>
        <dbReference type="PROSITE-ProRule" id="PRU10141"/>
    </source>
</evidence>
<feature type="binding site" evidence="16">
    <location>
        <position position="589"/>
    </location>
    <ligand>
        <name>ATP</name>
        <dbReference type="ChEBI" id="CHEBI:30616"/>
    </ligand>
</feature>
<dbReference type="InterPro" id="IPR001611">
    <property type="entry name" value="Leu-rich_rpt"/>
</dbReference>
<dbReference type="PANTHER" id="PTHR45631:SF202">
    <property type="entry name" value="SENESCENCE-INDUCED RECEPTOR-LIKE SERINE_THREONINE-PROTEIN KINASE"/>
    <property type="match status" value="1"/>
</dbReference>
<comment type="catalytic activity">
    <reaction evidence="15">
        <text>L-seryl-[protein] + ATP = O-phospho-L-seryl-[protein] + ADP + H(+)</text>
        <dbReference type="Rhea" id="RHEA:17989"/>
        <dbReference type="Rhea" id="RHEA-COMP:9863"/>
        <dbReference type="Rhea" id="RHEA-COMP:11604"/>
        <dbReference type="ChEBI" id="CHEBI:15378"/>
        <dbReference type="ChEBI" id="CHEBI:29999"/>
        <dbReference type="ChEBI" id="CHEBI:30616"/>
        <dbReference type="ChEBI" id="CHEBI:83421"/>
        <dbReference type="ChEBI" id="CHEBI:456216"/>
        <dbReference type="EC" id="2.7.11.1"/>
    </reaction>
</comment>
<feature type="signal peptide" evidence="18">
    <location>
        <begin position="1"/>
        <end position="23"/>
    </location>
</feature>
<evidence type="ECO:0000256" key="15">
    <source>
        <dbReference type="ARBA" id="ARBA00048679"/>
    </source>
</evidence>
<dbReference type="Pfam" id="PF12819">
    <property type="entry name" value="Malectin_like"/>
    <property type="match status" value="1"/>
</dbReference>
<evidence type="ECO:0000256" key="9">
    <source>
        <dbReference type="ARBA" id="ARBA00022741"/>
    </source>
</evidence>
<keyword evidence="10" id="KW-0418">Kinase</keyword>
<keyword evidence="9 16" id="KW-0547">Nucleotide-binding</keyword>
<dbReference type="EC" id="2.7.11.1" evidence="2"/>
<evidence type="ECO:0000259" key="19">
    <source>
        <dbReference type="PROSITE" id="PS50011"/>
    </source>
</evidence>
<dbReference type="InterPro" id="IPR008271">
    <property type="entry name" value="Ser/Thr_kinase_AS"/>
</dbReference>
<accession>A0A678TQD4</accession>
<keyword evidence="7 18" id="KW-0732">Signal</keyword>
<dbReference type="SUPFAM" id="SSF52058">
    <property type="entry name" value="L domain-like"/>
    <property type="match status" value="1"/>
</dbReference>
<dbReference type="FunFam" id="1.10.510.10:FF:001023">
    <property type="entry name" value="Os07g0541700 protein"/>
    <property type="match status" value="1"/>
</dbReference>
<dbReference type="FunFam" id="3.30.200.20:FF:000039">
    <property type="entry name" value="receptor-like protein kinase FERONIA"/>
    <property type="match status" value="1"/>
</dbReference>
<dbReference type="FunFam" id="3.80.10.10:FF:000129">
    <property type="entry name" value="Leucine-rich repeat receptor-like kinase"/>
    <property type="match status" value="1"/>
</dbReference>
<evidence type="ECO:0000256" key="18">
    <source>
        <dbReference type="SAM" id="SignalP"/>
    </source>
</evidence>
<gene>
    <name evidence="20" type="ORF">SO179B13_000002</name>
</gene>
<evidence type="ECO:0000256" key="4">
    <source>
        <dbReference type="ARBA" id="ARBA00022614"/>
    </source>
</evidence>
<evidence type="ECO:0000256" key="3">
    <source>
        <dbReference type="ARBA" id="ARBA00022527"/>
    </source>
</evidence>
<comment type="subcellular location">
    <subcellularLocation>
        <location evidence="1">Cell membrane</location>
        <topology evidence="1">Single-pass membrane protein</topology>
    </subcellularLocation>
</comment>
<dbReference type="Gene3D" id="3.80.10.10">
    <property type="entry name" value="Ribonuclease Inhibitor"/>
    <property type="match status" value="1"/>
</dbReference>
<keyword evidence="12 17" id="KW-1133">Transmembrane helix</keyword>
<evidence type="ECO:0000256" key="7">
    <source>
        <dbReference type="ARBA" id="ARBA00022729"/>
    </source>
</evidence>
<keyword evidence="5" id="KW-0808">Transferase</keyword>
<protein>
    <recommendedName>
        <fullName evidence="2">non-specific serine/threonine protein kinase</fullName>
        <ecNumber evidence="2">2.7.11.1</ecNumber>
    </recommendedName>
</protein>
<dbReference type="PROSITE" id="PS00108">
    <property type="entry name" value="PROTEIN_KINASE_ST"/>
    <property type="match status" value="1"/>
</dbReference>
<dbReference type="GO" id="GO:0005886">
    <property type="term" value="C:plasma membrane"/>
    <property type="evidence" value="ECO:0007669"/>
    <property type="project" value="UniProtKB-SubCell"/>
</dbReference>
<feature type="chain" id="PRO_5025655089" description="non-specific serine/threonine protein kinase" evidence="18">
    <location>
        <begin position="24"/>
        <end position="783"/>
    </location>
</feature>
<evidence type="ECO:0000256" key="5">
    <source>
        <dbReference type="ARBA" id="ARBA00022679"/>
    </source>
</evidence>